<keyword evidence="4" id="KW-0049">Antioxidant</keyword>
<evidence type="ECO:0000256" key="6">
    <source>
        <dbReference type="ARBA" id="ARBA00023157"/>
    </source>
</evidence>
<keyword evidence="3" id="KW-0575">Peroxidase</keyword>
<dbReference type="GO" id="GO:0005737">
    <property type="term" value="C:cytoplasm"/>
    <property type="evidence" value="ECO:0007669"/>
    <property type="project" value="TreeGrafter"/>
</dbReference>
<evidence type="ECO:0000256" key="2">
    <source>
        <dbReference type="ARBA" id="ARBA00013017"/>
    </source>
</evidence>
<dbReference type="Pfam" id="PF00578">
    <property type="entry name" value="AhpC-TSA"/>
    <property type="match status" value="1"/>
</dbReference>
<comment type="similarity">
    <text evidence="9">Belongs to the peroxiredoxin family. BCP/PrxQ subfamily.</text>
</comment>
<comment type="function">
    <text evidence="1">Thiol-specific peroxidase that catalyzes the reduction of hydrogen peroxide and organic hydroperoxides to water and alcohols, respectively. Plays a role in cell protection against oxidative stress by detoxifying peroxides and as sensor of hydrogen peroxide-mediated signaling events.</text>
</comment>
<sequence>MNVSAAVGYPTSRETLMSLQDKLDAFKADFEGKKAPPHVVAVMHKATADLIASGQAERALKAGAKAPEFALPDAHGATVRSADLLQKGPLVLTFYRGIWCPYCNMDLQAIEAVANEIRALGASLVAISPQTAPSRRKSERENGLSFPILSDHGNALANQFGLRFRLPDDLIAVYKGFGNDLAIGNGEDSWTLPMPARYVIATDGTIAYAEVNPDYTRRPDPSELAPVLRRLRANAAA</sequence>
<organism evidence="13 14">
    <name type="scientific">Roseiarcus fermentans</name>
    <dbReference type="NCBI Taxonomy" id="1473586"/>
    <lineage>
        <taxon>Bacteria</taxon>
        <taxon>Pseudomonadati</taxon>
        <taxon>Pseudomonadota</taxon>
        <taxon>Alphaproteobacteria</taxon>
        <taxon>Hyphomicrobiales</taxon>
        <taxon>Roseiarcaceae</taxon>
        <taxon>Roseiarcus</taxon>
    </lineage>
</organism>
<dbReference type="InterPro" id="IPR000866">
    <property type="entry name" value="AhpC/TSA"/>
</dbReference>
<evidence type="ECO:0000256" key="5">
    <source>
        <dbReference type="ARBA" id="ARBA00023002"/>
    </source>
</evidence>
<evidence type="ECO:0000256" key="1">
    <source>
        <dbReference type="ARBA" id="ARBA00003330"/>
    </source>
</evidence>
<evidence type="ECO:0000259" key="12">
    <source>
        <dbReference type="PROSITE" id="PS51352"/>
    </source>
</evidence>
<evidence type="ECO:0000313" key="13">
    <source>
        <dbReference type="EMBL" id="RBP14327.1"/>
    </source>
</evidence>
<dbReference type="AlphaFoldDB" id="A0A366FIB4"/>
<dbReference type="InterPro" id="IPR050924">
    <property type="entry name" value="Peroxiredoxin_BCP/PrxQ"/>
</dbReference>
<dbReference type="PROSITE" id="PS51352">
    <property type="entry name" value="THIOREDOXIN_2"/>
    <property type="match status" value="1"/>
</dbReference>
<evidence type="ECO:0000256" key="11">
    <source>
        <dbReference type="ARBA" id="ARBA00049091"/>
    </source>
</evidence>
<keyword evidence="5" id="KW-0560">Oxidoreductase</keyword>
<dbReference type="PANTHER" id="PTHR42801:SF7">
    <property type="entry name" value="SLL1159 PROTEIN"/>
    <property type="match status" value="1"/>
</dbReference>
<name>A0A366FIB4_9HYPH</name>
<evidence type="ECO:0000313" key="14">
    <source>
        <dbReference type="Proteomes" id="UP000253529"/>
    </source>
</evidence>
<dbReference type="SUPFAM" id="SSF52833">
    <property type="entry name" value="Thioredoxin-like"/>
    <property type="match status" value="1"/>
</dbReference>
<dbReference type="CDD" id="cd02970">
    <property type="entry name" value="PRX_like2"/>
    <property type="match status" value="1"/>
</dbReference>
<evidence type="ECO:0000256" key="4">
    <source>
        <dbReference type="ARBA" id="ARBA00022862"/>
    </source>
</evidence>
<dbReference type="PANTHER" id="PTHR42801">
    <property type="entry name" value="THIOREDOXIN-DEPENDENT PEROXIDE REDUCTASE"/>
    <property type="match status" value="1"/>
</dbReference>
<evidence type="ECO:0000256" key="3">
    <source>
        <dbReference type="ARBA" id="ARBA00022559"/>
    </source>
</evidence>
<reference evidence="13 14" key="1">
    <citation type="submission" date="2018-06" db="EMBL/GenBank/DDBJ databases">
        <title>Genomic Encyclopedia of Type Strains, Phase IV (KMG-IV): sequencing the most valuable type-strain genomes for metagenomic binning, comparative biology and taxonomic classification.</title>
        <authorList>
            <person name="Goeker M."/>
        </authorList>
    </citation>
    <scope>NUCLEOTIDE SEQUENCE [LARGE SCALE GENOMIC DNA]</scope>
    <source>
        <strain evidence="13 14">DSM 24875</strain>
    </source>
</reference>
<dbReference type="EC" id="1.11.1.24" evidence="2"/>
<comment type="caution">
    <text evidence="13">The sequence shown here is derived from an EMBL/GenBank/DDBJ whole genome shotgun (WGS) entry which is preliminary data.</text>
</comment>
<keyword evidence="6" id="KW-1015">Disulfide bond</keyword>
<dbReference type="GO" id="GO:0008379">
    <property type="term" value="F:thioredoxin peroxidase activity"/>
    <property type="evidence" value="ECO:0007669"/>
    <property type="project" value="TreeGrafter"/>
</dbReference>
<evidence type="ECO:0000256" key="8">
    <source>
        <dbReference type="ARBA" id="ARBA00032824"/>
    </source>
</evidence>
<gene>
    <name evidence="13" type="ORF">DFR50_10980</name>
</gene>
<dbReference type="GO" id="GO:0034599">
    <property type="term" value="P:cellular response to oxidative stress"/>
    <property type="evidence" value="ECO:0007669"/>
    <property type="project" value="TreeGrafter"/>
</dbReference>
<keyword evidence="7" id="KW-0676">Redox-active center</keyword>
<evidence type="ECO:0000256" key="9">
    <source>
        <dbReference type="ARBA" id="ARBA00038489"/>
    </source>
</evidence>
<dbReference type="GO" id="GO:0045454">
    <property type="term" value="P:cell redox homeostasis"/>
    <property type="evidence" value="ECO:0007669"/>
    <property type="project" value="TreeGrafter"/>
</dbReference>
<proteinExistence type="inferred from homology"/>
<accession>A0A366FIB4</accession>
<comment type="catalytic activity">
    <reaction evidence="11">
        <text>a hydroperoxide + [thioredoxin]-dithiol = an alcohol + [thioredoxin]-disulfide + H2O</text>
        <dbReference type="Rhea" id="RHEA:62620"/>
        <dbReference type="Rhea" id="RHEA-COMP:10698"/>
        <dbReference type="Rhea" id="RHEA-COMP:10700"/>
        <dbReference type="ChEBI" id="CHEBI:15377"/>
        <dbReference type="ChEBI" id="CHEBI:29950"/>
        <dbReference type="ChEBI" id="CHEBI:30879"/>
        <dbReference type="ChEBI" id="CHEBI:35924"/>
        <dbReference type="ChEBI" id="CHEBI:50058"/>
        <dbReference type="EC" id="1.11.1.24"/>
    </reaction>
</comment>
<evidence type="ECO:0000256" key="7">
    <source>
        <dbReference type="ARBA" id="ARBA00023284"/>
    </source>
</evidence>
<feature type="domain" description="Thioredoxin" evidence="12">
    <location>
        <begin position="60"/>
        <end position="233"/>
    </location>
</feature>
<dbReference type="InterPro" id="IPR013766">
    <property type="entry name" value="Thioredoxin_domain"/>
</dbReference>
<dbReference type="EMBL" id="QNRK01000009">
    <property type="protein sequence ID" value="RBP14327.1"/>
    <property type="molecule type" value="Genomic_DNA"/>
</dbReference>
<dbReference type="InterPro" id="IPR036249">
    <property type="entry name" value="Thioredoxin-like_sf"/>
</dbReference>
<dbReference type="Proteomes" id="UP000253529">
    <property type="component" value="Unassembled WGS sequence"/>
</dbReference>
<dbReference type="Gene3D" id="3.40.30.10">
    <property type="entry name" value="Glutaredoxin"/>
    <property type="match status" value="1"/>
</dbReference>
<protein>
    <recommendedName>
        <fullName evidence="2">thioredoxin-dependent peroxiredoxin</fullName>
        <ecNumber evidence="2">1.11.1.24</ecNumber>
    </recommendedName>
    <alternativeName>
        <fullName evidence="8">Thioredoxin peroxidase</fullName>
    </alternativeName>
    <alternativeName>
        <fullName evidence="10">Thioredoxin-dependent peroxiredoxin Bcp</fullName>
    </alternativeName>
</protein>
<evidence type="ECO:0000256" key="10">
    <source>
        <dbReference type="ARBA" id="ARBA00042639"/>
    </source>
</evidence>
<keyword evidence="14" id="KW-1185">Reference proteome</keyword>